<reference evidence="2" key="1">
    <citation type="submission" date="2020-11" db="EMBL/GenBank/DDBJ databases">
        <authorList>
            <person name="Whitehead M."/>
        </authorList>
    </citation>
    <scope>NUCLEOTIDE SEQUENCE</scope>
    <source>
        <strain evidence="2">EGII</strain>
    </source>
</reference>
<comment type="caution">
    <text evidence="2">The sequence shown here is derived from an EMBL/GenBank/DDBJ whole genome shotgun (WGS) entry which is preliminary data.</text>
</comment>
<proteinExistence type="predicted"/>
<dbReference type="EMBL" id="CAJHJT010000012">
    <property type="protein sequence ID" value="CAD6998763.1"/>
    <property type="molecule type" value="Genomic_DNA"/>
</dbReference>
<feature type="compositionally biased region" description="Polar residues" evidence="1">
    <location>
        <begin position="1"/>
        <end position="10"/>
    </location>
</feature>
<sequence length="216" mass="22098">MKNNSATIGLTNCSSSSGSNSRSGTNSSNNNNNSNNGSSCGNVPISTAAISFFATALNNTISQQHISKSNKSCETNITDSCSGSSSNSHRRANNCSNQLSSIIESLSNGGSSCNSNINSDSLAAVRLGLGLNLGFGSKNIPTSALTSTAFSAGDSGGSLEAANNITAAFLPTTTATFKTYPAINSAYWLPSPNPSPYTVPALKQFISKPNKAQSTF</sequence>
<evidence type="ECO:0000256" key="1">
    <source>
        <dbReference type="SAM" id="MobiDB-lite"/>
    </source>
</evidence>
<evidence type="ECO:0000313" key="3">
    <source>
        <dbReference type="Proteomes" id="UP000606786"/>
    </source>
</evidence>
<keyword evidence="3" id="KW-1185">Reference proteome</keyword>
<gene>
    <name evidence="2" type="ORF">CCAP1982_LOCUS7317</name>
</gene>
<feature type="compositionally biased region" description="Low complexity" evidence="1">
    <location>
        <begin position="11"/>
        <end position="37"/>
    </location>
</feature>
<organism evidence="2 3">
    <name type="scientific">Ceratitis capitata</name>
    <name type="common">Mediterranean fruit fly</name>
    <name type="synonym">Tephritis capitata</name>
    <dbReference type="NCBI Taxonomy" id="7213"/>
    <lineage>
        <taxon>Eukaryota</taxon>
        <taxon>Metazoa</taxon>
        <taxon>Ecdysozoa</taxon>
        <taxon>Arthropoda</taxon>
        <taxon>Hexapoda</taxon>
        <taxon>Insecta</taxon>
        <taxon>Pterygota</taxon>
        <taxon>Neoptera</taxon>
        <taxon>Endopterygota</taxon>
        <taxon>Diptera</taxon>
        <taxon>Brachycera</taxon>
        <taxon>Muscomorpha</taxon>
        <taxon>Tephritoidea</taxon>
        <taxon>Tephritidae</taxon>
        <taxon>Ceratitis</taxon>
        <taxon>Ceratitis</taxon>
    </lineage>
</organism>
<protein>
    <submittedName>
        <fullName evidence="2">(Mediterranean fruit fly) hypothetical protein</fullName>
    </submittedName>
</protein>
<name>A0A811UNY3_CERCA</name>
<accession>A0A811UNY3</accession>
<evidence type="ECO:0000313" key="2">
    <source>
        <dbReference type="EMBL" id="CAD6998763.1"/>
    </source>
</evidence>
<dbReference type="AlphaFoldDB" id="A0A811UNY3"/>
<feature type="region of interest" description="Disordered" evidence="1">
    <location>
        <begin position="1"/>
        <end position="37"/>
    </location>
</feature>
<dbReference type="Proteomes" id="UP000606786">
    <property type="component" value="Unassembled WGS sequence"/>
</dbReference>